<gene>
    <name evidence="3" type="ORF">UT27_C0003G0045</name>
</gene>
<dbReference type="AlphaFoldDB" id="A0A837HR81"/>
<evidence type="ECO:0000256" key="1">
    <source>
        <dbReference type="PROSITE-ProRule" id="PRU00339"/>
    </source>
</evidence>
<keyword evidence="2" id="KW-0472">Membrane</keyword>
<evidence type="ECO:0000313" key="4">
    <source>
        <dbReference type="Proteomes" id="UP000033998"/>
    </source>
</evidence>
<dbReference type="Gene3D" id="1.25.40.10">
    <property type="entry name" value="Tetratricopeptide repeat domain"/>
    <property type="match status" value="1"/>
</dbReference>
<keyword evidence="1" id="KW-0802">TPR repeat</keyword>
<protein>
    <recommendedName>
        <fullName evidence="5">Tetratricopeptide repeat protein</fullName>
    </recommendedName>
</protein>
<keyword evidence="2" id="KW-0812">Transmembrane</keyword>
<dbReference type="InterPro" id="IPR019734">
    <property type="entry name" value="TPR_rpt"/>
</dbReference>
<evidence type="ECO:0000313" key="3">
    <source>
        <dbReference type="EMBL" id="KKR02088.1"/>
    </source>
</evidence>
<accession>A0A837HR81</accession>
<name>A0A837HR81_9BACT</name>
<evidence type="ECO:0008006" key="5">
    <source>
        <dbReference type="Google" id="ProtNLM"/>
    </source>
</evidence>
<evidence type="ECO:0000256" key="2">
    <source>
        <dbReference type="SAM" id="Phobius"/>
    </source>
</evidence>
<dbReference type="PROSITE" id="PS50005">
    <property type="entry name" value="TPR"/>
    <property type="match status" value="1"/>
</dbReference>
<dbReference type="Proteomes" id="UP000033998">
    <property type="component" value="Unassembled WGS sequence"/>
</dbReference>
<organism evidence="3 4">
    <name type="scientific">Candidatus Nomurabacteria bacterium GW2011_GWD2_39_12</name>
    <dbReference type="NCBI Taxonomy" id="1618759"/>
    <lineage>
        <taxon>Bacteria</taxon>
        <taxon>Candidatus Nomuraibacteriota</taxon>
    </lineage>
</organism>
<dbReference type="SMART" id="SM00028">
    <property type="entry name" value="TPR"/>
    <property type="match status" value="1"/>
</dbReference>
<dbReference type="EMBL" id="LBWE01000003">
    <property type="protein sequence ID" value="KKR02088.1"/>
    <property type="molecule type" value="Genomic_DNA"/>
</dbReference>
<dbReference type="Pfam" id="PF00515">
    <property type="entry name" value="TPR_1"/>
    <property type="match status" value="1"/>
</dbReference>
<feature type="transmembrane region" description="Helical" evidence="2">
    <location>
        <begin position="7"/>
        <end position="25"/>
    </location>
</feature>
<dbReference type="InterPro" id="IPR011990">
    <property type="entry name" value="TPR-like_helical_dom_sf"/>
</dbReference>
<reference evidence="3 4" key="1">
    <citation type="journal article" date="2015" name="Nature">
        <title>rRNA introns, odd ribosomes, and small enigmatic genomes across a large radiation of phyla.</title>
        <authorList>
            <person name="Brown C.T."/>
            <person name="Hug L.A."/>
            <person name="Thomas B.C."/>
            <person name="Sharon I."/>
            <person name="Castelle C.J."/>
            <person name="Singh A."/>
            <person name="Wilkins M.J."/>
            <person name="Williams K.H."/>
            <person name="Banfield J.F."/>
        </authorList>
    </citation>
    <scope>NUCLEOTIDE SEQUENCE [LARGE SCALE GENOMIC DNA]</scope>
</reference>
<proteinExistence type="predicted"/>
<comment type="caution">
    <text evidence="3">The sequence shown here is derived from an EMBL/GenBank/DDBJ whole genome shotgun (WGS) entry which is preliminary data.</text>
</comment>
<keyword evidence="2" id="KW-1133">Transmembrane helix</keyword>
<feature type="repeat" description="TPR" evidence="1">
    <location>
        <begin position="77"/>
        <end position="110"/>
    </location>
</feature>
<dbReference type="SUPFAM" id="SSF48452">
    <property type="entry name" value="TPR-like"/>
    <property type="match status" value="1"/>
</dbReference>
<sequence>MMTQNSKIGLGLVAVIILVLIVFWYPSYKVQNIQNEQKDKLILDDKVYKLNKLVLAHECSQVLEEAEAYLSTNADAEQIWSALGACQFDLGKFKDAKDSFQKVLALEPENVAAKNYLKQMEFKTGEIVVTGTETPFDKIEFESRMGLNFDEILTFVKATEKPSNILEYLLASYTTTNSLDNTILFLKDALKKAGMNFTFSGAKTGTIISYGNEKERKIIMLEKKNSLVKVEMNYQKLTN</sequence>